<evidence type="ECO:0000256" key="1">
    <source>
        <dbReference type="ARBA" id="ARBA00023242"/>
    </source>
</evidence>
<dbReference type="PROSITE" id="PS50048">
    <property type="entry name" value="ZN2_CY6_FUNGAL_2"/>
    <property type="match status" value="1"/>
</dbReference>
<keyword evidence="5" id="KW-1185">Reference proteome</keyword>
<comment type="caution">
    <text evidence="4">The sequence shown here is derived from an EMBL/GenBank/DDBJ whole genome shotgun (WGS) entry which is preliminary data.</text>
</comment>
<dbReference type="PANTHER" id="PTHR35392">
    <property type="entry name" value="ZN(II)2CYS6 TRANSCRIPTION FACTOR (EUROFUNG)-RELATED-RELATED"/>
    <property type="match status" value="1"/>
</dbReference>
<dbReference type="SUPFAM" id="SSF57701">
    <property type="entry name" value="Zn2/Cys6 DNA-binding domain"/>
    <property type="match status" value="1"/>
</dbReference>
<dbReference type="CDD" id="cd00067">
    <property type="entry name" value="GAL4"/>
    <property type="match status" value="1"/>
</dbReference>
<dbReference type="EMBL" id="JBBPEH010000002">
    <property type="protein sequence ID" value="KAK7542525.1"/>
    <property type="molecule type" value="Genomic_DNA"/>
</dbReference>
<evidence type="ECO:0000313" key="4">
    <source>
        <dbReference type="EMBL" id="KAK7542525.1"/>
    </source>
</evidence>
<dbReference type="Proteomes" id="UP001360953">
    <property type="component" value="Unassembled WGS sequence"/>
</dbReference>
<protein>
    <recommendedName>
        <fullName evidence="3">Zn(2)-C6 fungal-type domain-containing protein</fullName>
    </recommendedName>
</protein>
<sequence>MDGYNQSYPPEWDSLAHHRQDWDNSAVCRSDDHDYLLGVGGVEDTWAEFPLPPDLALLDPATFACEQPDFTGQGSSGQSSLGLGSSNHDSNFLPINGDGGFIYPQPHHNLGPFNHIDLLENPGQRGLVAERLSDQHPGGIPIPQAPRTASTLSTEPSLLYGSSFTSSQHSAFSFEHLYNASLRERNQTYLVPPSPLSQTTSARSSPENDRVLWPQASNRNTFDAGHTVSPPHENLNDLNPPTFDFVLLPDRPEAVRPEVERTRRARGRKGPLNEEQRRHAAELRKIGACQNCRRRKFKCDPGVPCQSCLKYYGSELINFPCRNWHLNDISSSLLTDIRSWHPRSLDSLLDFYLLDSTVYELNVRLGRGPPVAVQVRMIDAYPTRPILHEHVVYPWPPRSDQAAPELHTHNVFPAIAVNQIRLGFTLDQYLSDLVDNPTYIRDFPVFRSRLQVFEHVYNFYRSLDKSSPHHSLLHNVLKLLVLVHVGDVTELDPTTHYDPSFARFMGDDGIASGSGAAGVSTPCFIRSQLGDAVPALASALLSRTLTLLYETSLPQRHDAFPVVMATVAVVLMARESVQYHAARLAFHACHDDYFAADAAGDMEATVVFAAGNSSSSGSSQQHTQQPVFGPAPPPAMAAAAAPSDDPKPDPIDRLLSFYQACYGRAHAAHFPLIAAQNRRGSSPTSRQTSQRAPPLFADAPNQRFVHALRQVLAGDETAWYVRERVGIGVSDDGVSTHGERDGRGMAGFFDRLLGRLFVGDGETEE</sequence>
<dbReference type="InterPro" id="IPR052973">
    <property type="entry name" value="Fungal_sec-metab_reg_TF"/>
</dbReference>
<keyword evidence="1" id="KW-0539">Nucleus</keyword>
<dbReference type="InterPro" id="IPR036864">
    <property type="entry name" value="Zn2-C6_fun-type_DNA-bd_sf"/>
</dbReference>
<feature type="region of interest" description="Disordered" evidence="2">
    <location>
        <begin position="258"/>
        <end position="277"/>
    </location>
</feature>
<dbReference type="InterPro" id="IPR001138">
    <property type="entry name" value="Zn2Cys6_DnaBD"/>
</dbReference>
<feature type="compositionally biased region" description="Low complexity" evidence="2">
    <location>
        <begin position="613"/>
        <end position="625"/>
    </location>
</feature>
<feature type="region of interest" description="Disordered" evidence="2">
    <location>
        <begin position="190"/>
        <end position="209"/>
    </location>
</feature>
<proteinExistence type="predicted"/>
<evidence type="ECO:0000259" key="3">
    <source>
        <dbReference type="PROSITE" id="PS50048"/>
    </source>
</evidence>
<dbReference type="RefSeq" id="XP_066658818.1">
    <property type="nucleotide sequence ID" value="XM_066802794.1"/>
</dbReference>
<name>A0ABR1M678_9PEZI</name>
<dbReference type="PANTHER" id="PTHR35392:SF3">
    <property type="entry name" value="ZN(2)-C6 FUNGAL-TYPE DOMAIN-CONTAINING PROTEIN"/>
    <property type="match status" value="1"/>
</dbReference>
<evidence type="ECO:0000313" key="5">
    <source>
        <dbReference type="Proteomes" id="UP001360953"/>
    </source>
</evidence>
<dbReference type="Pfam" id="PF00172">
    <property type="entry name" value="Zn_clus"/>
    <property type="match status" value="1"/>
</dbReference>
<evidence type="ECO:0000256" key="2">
    <source>
        <dbReference type="SAM" id="MobiDB-lite"/>
    </source>
</evidence>
<feature type="region of interest" description="Disordered" evidence="2">
    <location>
        <begin position="220"/>
        <end position="239"/>
    </location>
</feature>
<dbReference type="Gene3D" id="4.10.240.10">
    <property type="entry name" value="Zn(2)-C6 fungal-type DNA-binding domain"/>
    <property type="match status" value="1"/>
</dbReference>
<feature type="compositionally biased region" description="Polar residues" evidence="2">
    <location>
        <begin position="196"/>
        <end position="205"/>
    </location>
</feature>
<gene>
    <name evidence="4" type="ORF">J3D65DRAFT_664890</name>
</gene>
<organism evidence="4 5">
    <name type="scientific">Phyllosticta citribraziliensis</name>
    <dbReference type="NCBI Taxonomy" id="989973"/>
    <lineage>
        <taxon>Eukaryota</taxon>
        <taxon>Fungi</taxon>
        <taxon>Dikarya</taxon>
        <taxon>Ascomycota</taxon>
        <taxon>Pezizomycotina</taxon>
        <taxon>Dothideomycetes</taxon>
        <taxon>Dothideomycetes incertae sedis</taxon>
        <taxon>Botryosphaeriales</taxon>
        <taxon>Phyllostictaceae</taxon>
        <taxon>Phyllosticta</taxon>
    </lineage>
</organism>
<feature type="region of interest" description="Disordered" evidence="2">
    <location>
        <begin position="611"/>
        <end position="646"/>
    </location>
</feature>
<accession>A0ABR1M678</accession>
<reference evidence="4 5" key="1">
    <citation type="submission" date="2024-04" db="EMBL/GenBank/DDBJ databases">
        <title>Phyllosticta paracitricarpa is synonymous to the EU quarantine fungus P. citricarpa based on phylogenomic analyses.</title>
        <authorList>
            <consortium name="Lawrence Berkeley National Laboratory"/>
            <person name="Van ingen-buijs V.A."/>
            <person name="Van westerhoven A.C."/>
            <person name="Haridas S."/>
            <person name="Skiadas P."/>
            <person name="Martin F."/>
            <person name="Groenewald J.Z."/>
            <person name="Crous P.W."/>
            <person name="Seidl M.F."/>
        </authorList>
    </citation>
    <scope>NUCLEOTIDE SEQUENCE [LARGE SCALE GENOMIC DNA]</scope>
    <source>
        <strain evidence="4 5">CPC 17464</strain>
    </source>
</reference>
<feature type="domain" description="Zn(2)-C6 fungal-type" evidence="3">
    <location>
        <begin position="288"/>
        <end position="323"/>
    </location>
</feature>
<dbReference type="GeneID" id="92035700"/>